<keyword evidence="2" id="KW-1185">Reference proteome</keyword>
<dbReference type="KEGG" id="smp:10808854"/>
<accession>F7VVK4</accession>
<evidence type="ECO:0000313" key="1">
    <source>
        <dbReference type="EMBL" id="CCC09545.1"/>
    </source>
</evidence>
<sequence>MGNVWHSDDGIPNTSLWSFIPAHIKQRTALLQIRIKQSVNHYSSSSLVHQTTTKTPPPPPNNNMCTFGFSKMECGCKVPIDGTGKQCNYAKSRGKYTYCEEFMWVENRAKSKSSPYLCAQHFR</sequence>
<dbReference type="Proteomes" id="UP000001881">
    <property type="component" value="Unassembled WGS sequence"/>
</dbReference>
<protein>
    <submittedName>
        <fullName evidence="1">WGS project CABT00000000 data, contig 2.9</fullName>
    </submittedName>
</protein>
<dbReference type="HOGENOM" id="CLU_2016643_0_0_1"/>
<gene>
    <name evidence="1" type="ORF">SMAC_03577</name>
</gene>
<proteinExistence type="predicted"/>
<dbReference type="GeneID" id="10808854"/>
<dbReference type="EMBL" id="CABT02000009">
    <property type="protein sequence ID" value="CCC09545.1"/>
    <property type="molecule type" value="Genomic_DNA"/>
</dbReference>
<evidence type="ECO:0000313" key="2">
    <source>
        <dbReference type="Proteomes" id="UP000001881"/>
    </source>
</evidence>
<reference evidence="1 2" key="1">
    <citation type="journal article" date="2010" name="PLoS Genet.">
        <title>De novo assembly of a 40 Mb eukaryotic genome from short sequence reads: Sordaria macrospora, a model organism for fungal morphogenesis.</title>
        <authorList>
            <person name="Nowrousian M."/>
            <person name="Stajich J."/>
            <person name="Chu M."/>
            <person name="Engh I."/>
            <person name="Espagne E."/>
            <person name="Halliday K."/>
            <person name="Kamerewerd J."/>
            <person name="Kempken F."/>
            <person name="Knab B."/>
            <person name="Kuo H.C."/>
            <person name="Osiewacz H.D."/>
            <person name="Poeggeler S."/>
            <person name="Read N."/>
            <person name="Seiler S."/>
            <person name="Smith K."/>
            <person name="Zickler D."/>
            <person name="Kueck U."/>
            <person name="Freitag M."/>
        </authorList>
    </citation>
    <scope>NUCLEOTIDE SEQUENCE [LARGE SCALE GENOMIC DNA]</scope>
    <source>
        <strain evidence="2">ATCC MYA-333 / DSM 997 / K(L3346) / K-hell</strain>
        <tissue evidence="1">Mycelium</tissue>
    </source>
</reference>
<dbReference type="VEuPathDB" id="FungiDB:SMAC_03577"/>
<name>F7VVK4_SORMK</name>
<comment type="caution">
    <text evidence="1">The sequence shown here is derived from an EMBL/GenBank/DDBJ whole genome shotgun (WGS) entry which is preliminary data.</text>
</comment>
<organism evidence="1 2">
    <name type="scientific">Sordaria macrospora (strain ATCC MYA-333 / DSM 997 / K(L3346) / K-hell)</name>
    <dbReference type="NCBI Taxonomy" id="771870"/>
    <lineage>
        <taxon>Eukaryota</taxon>
        <taxon>Fungi</taxon>
        <taxon>Dikarya</taxon>
        <taxon>Ascomycota</taxon>
        <taxon>Pezizomycotina</taxon>
        <taxon>Sordariomycetes</taxon>
        <taxon>Sordariomycetidae</taxon>
        <taxon>Sordariales</taxon>
        <taxon>Sordariaceae</taxon>
        <taxon>Sordaria</taxon>
    </lineage>
</organism>
<dbReference type="InParanoid" id="F7VVK4"/>
<dbReference type="AlphaFoldDB" id="F7VVK4"/>